<evidence type="ECO:0000256" key="3">
    <source>
        <dbReference type="SAM" id="SignalP"/>
    </source>
</evidence>
<feature type="active site" description="Acyl-thioester intermediate" evidence="2">
    <location>
        <position position="190"/>
    </location>
</feature>
<keyword evidence="1" id="KW-0378">Hydrolase</keyword>
<feature type="signal peptide" evidence="3">
    <location>
        <begin position="1"/>
        <end position="20"/>
    </location>
</feature>
<comment type="caution">
    <text evidence="4">The sequence shown here is derived from an EMBL/GenBank/DDBJ whole genome shotgun (WGS) entry which is preliminary data.</text>
</comment>
<dbReference type="Gene3D" id="2.40.260.10">
    <property type="entry name" value="Sortase"/>
    <property type="match status" value="1"/>
</dbReference>
<dbReference type="GO" id="GO:0016787">
    <property type="term" value="F:hydrolase activity"/>
    <property type="evidence" value="ECO:0007669"/>
    <property type="project" value="UniProtKB-KW"/>
</dbReference>
<dbReference type="NCBIfam" id="TIGR01076">
    <property type="entry name" value="sortase_fam"/>
    <property type="match status" value="1"/>
</dbReference>
<dbReference type="CDD" id="cd05829">
    <property type="entry name" value="Sortase_F"/>
    <property type="match status" value="1"/>
</dbReference>
<sequence>MRSVVVFKTSVFLLSLLLFAGCAPVDEVAVKTENVGFEVDVPKERVEPVVKAATQPTENPINAVLQKGTVPLTLRIPSIDVEAPVQHLGVTEEGEMAVPDEINEVSWFKPGYKPGQNGRAVIAGHVDGLDGPAIFWDLAKVQAGDTIEVVGENETLTFEIYKLESIPLALADVSEVFGYTSSPELVLITCSGTYNREWGTREERLVVYAKLVN</sequence>
<organism evidence="4 5">
    <name type="scientific">Tetzosporium hominis</name>
    <dbReference type="NCBI Taxonomy" id="2020506"/>
    <lineage>
        <taxon>Bacteria</taxon>
        <taxon>Bacillati</taxon>
        <taxon>Bacillota</taxon>
        <taxon>Bacilli</taxon>
        <taxon>Bacillales</taxon>
        <taxon>Caryophanaceae</taxon>
        <taxon>Tetzosporium</taxon>
    </lineage>
</organism>
<keyword evidence="3" id="KW-0732">Signal</keyword>
<accession>A0A264W1X8</accession>
<evidence type="ECO:0000256" key="1">
    <source>
        <dbReference type="ARBA" id="ARBA00022801"/>
    </source>
</evidence>
<dbReference type="InterPro" id="IPR023365">
    <property type="entry name" value="Sortase_dom-sf"/>
</dbReference>
<reference evidence="4 5" key="1">
    <citation type="submission" date="2017-07" db="EMBL/GenBank/DDBJ databases">
        <title>Tetzosporium hominis gen.nov. sp.nov.</title>
        <authorList>
            <person name="Tetz G."/>
            <person name="Tetz V."/>
        </authorList>
    </citation>
    <scope>NUCLEOTIDE SEQUENCE [LARGE SCALE GENOMIC DNA]</scope>
    <source>
        <strain evidence="4 5">VT-49</strain>
    </source>
</reference>
<gene>
    <name evidence="4" type="ORF">CF394_10145</name>
</gene>
<dbReference type="AlphaFoldDB" id="A0A264W1X8"/>
<evidence type="ECO:0000256" key="2">
    <source>
        <dbReference type="PIRSR" id="PIRSR605754-1"/>
    </source>
</evidence>
<evidence type="ECO:0000313" key="5">
    <source>
        <dbReference type="Proteomes" id="UP000217065"/>
    </source>
</evidence>
<dbReference type="OrthoDB" id="525039at2"/>
<dbReference type="EMBL" id="NOKQ01000220">
    <property type="protein sequence ID" value="OZS77565.1"/>
    <property type="molecule type" value="Genomic_DNA"/>
</dbReference>
<dbReference type="Pfam" id="PF04203">
    <property type="entry name" value="Sortase"/>
    <property type="match status" value="1"/>
</dbReference>
<feature type="chain" id="PRO_5039588061" evidence="3">
    <location>
        <begin position="21"/>
        <end position="213"/>
    </location>
</feature>
<dbReference type="InterPro" id="IPR042001">
    <property type="entry name" value="Sortase_F"/>
</dbReference>
<evidence type="ECO:0000313" key="4">
    <source>
        <dbReference type="EMBL" id="OZS77565.1"/>
    </source>
</evidence>
<dbReference type="SUPFAM" id="SSF63817">
    <property type="entry name" value="Sortase"/>
    <property type="match status" value="1"/>
</dbReference>
<feature type="active site" description="Proton donor/acceptor" evidence="2">
    <location>
        <position position="125"/>
    </location>
</feature>
<keyword evidence="5" id="KW-1185">Reference proteome</keyword>
<proteinExistence type="predicted"/>
<dbReference type="PROSITE" id="PS51257">
    <property type="entry name" value="PROKAR_LIPOPROTEIN"/>
    <property type="match status" value="1"/>
</dbReference>
<dbReference type="Proteomes" id="UP000217065">
    <property type="component" value="Unassembled WGS sequence"/>
</dbReference>
<protein>
    <submittedName>
        <fullName evidence="4">Sortase</fullName>
    </submittedName>
</protein>
<dbReference type="InterPro" id="IPR005754">
    <property type="entry name" value="Sortase"/>
</dbReference>
<name>A0A264W1X8_9BACL</name>